<evidence type="ECO:0000313" key="1">
    <source>
        <dbReference type="EMBL" id="CCP26568.1"/>
    </source>
</evidence>
<dbReference type="InterPro" id="IPR041492">
    <property type="entry name" value="HAD_2"/>
</dbReference>
<dbReference type="RefSeq" id="WP_013778706.1">
    <property type="nucleotide sequence ID" value="NC_015519.1"/>
</dbReference>
<dbReference type="InterPro" id="IPR036412">
    <property type="entry name" value="HAD-like_sf"/>
</dbReference>
<accession>F4LWR2</accession>
<dbReference type="InterPro" id="IPR006439">
    <property type="entry name" value="HAD-SF_hydro_IA"/>
</dbReference>
<sequence>MKYKAIIFDLDGTLLDTLEDLANSMNQVLKSQGLPIHEIEKYKQFVGSGMYNLALRALPLDKRDESFIKHCQNLMQEEYKKRWADTTKPYEGIPELLDRLTTLGCKKAVLSNKPHEFTQLIVKKLLERWSFDAVFGERPGVPRKPNPAGALEIAKLLDIPPKEFIYLGDSGIDMNTAKSAGMYAVGVLWGFRDADELMENGADLIIKTPIELFSVIE</sequence>
<dbReference type="OrthoDB" id="9807630at2"/>
<reference evidence="2" key="1">
    <citation type="journal article" date="2013" name="Genome Announc.">
        <title>First genome sequence of a syntrophic acetate-oxidizing bacterium, Tepidanaerobacter acetatoxydans strain Re1.</title>
        <authorList>
            <person name="Manzoor S."/>
            <person name="Bongcam-Rudloff E."/>
            <person name="Schnurer A."/>
            <person name="Muller B."/>
        </authorList>
    </citation>
    <scope>NUCLEOTIDE SEQUENCE [LARGE SCALE GENOMIC DNA]</scope>
    <source>
        <strain evidence="2">Re1</strain>
    </source>
</reference>
<dbReference type="NCBIfam" id="TIGR01549">
    <property type="entry name" value="HAD-SF-IA-v1"/>
    <property type="match status" value="1"/>
</dbReference>
<organism evidence="1 2">
    <name type="scientific">Tepidanaerobacter acetatoxydans (strain DSM 21804 / JCM 16047 / Re1)</name>
    <dbReference type="NCBI Taxonomy" id="1209989"/>
    <lineage>
        <taxon>Bacteria</taxon>
        <taxon>Bacillati</taxon>
        <taxon>Bacillota</taxon>
        <taxon>Clostridia</taxon>
        <taxon>Thermosediminibacterales</taxon>
        <taxon>Tepidanaerobacteraceae</taxon>
        <taxon>Tepidanaerobacter</taxon>
    </lineage>
</organism>
<dbReference type="GO" id="GO:0006281">
    <property type="term" value="P:DNA repair"/>
    <property type="evidence" value="ECO:0007669"/>
    <property type="project" value="TreeGrafter"/>
</dbReference>
<gene>
    <name evidence="1" type="ordered locus">TEPIRE1_1774</name>
</gene>
<dbReference type="eggNOG" id="COG0546">
    <property type="taxonomic scope" value="Bacteria"/>
</dbReference>
<dbReference type="Pfam" id="PF13419">
    <property type="entry name" value="HAD_2"/>
    <property type="match status" value="1"/>
</dbReference>
<dbReference type="GO" id="GO:0008967">
    <property type="term" value="F:phosphoglycolate phosphatase activity"/>
    <property type="evidence" value="ECO:0007669"/>
    <property type="project" value="UniProtKB-EC"/>
</dbReference>
<dbReference type="PATRIC" id="fig|1209989.3.peg.2042"/>
<dbReference type="InterPro" id="IPR050155">
    <property type="entry name" value="HAD-like_hydrolase_sf"/>
</dbReference>
<evidence type="ECO:0000313" key="2">
    <source>
        <dbReference type="Proteomes" id="UP000010802"/>
    </source>
</evidence>
<dbReference type="InterPro" id="IPR023214">
    <property type="entry name" value="HAD_sf"/>
</dbReference>
<dbReference type="SUPFAM" id="SSF56784">
    <property type="entry name" value="HAD-like"/>
    <property type="match status" value="1"/>
</dbReference>
<dbReference type="EMBL" id="HF563609">
    <property type="protein sequence ID" value="CCP26568.1"/>
    <property type="molecule type" value="Genomic_DNA"/>
</dbReference>
<dbReference type="Proteomes" id="UP000010802">
    <property type="component" value="Chromosome"/>
</dbReference>
<dbReference type="GO" id="GO:0005829">
    <property type="term" value="C:cytosol"/>
    <property type="evidence" value="ECO:0007669"/>
    <property type="project" value="TreeGrafter"/>
</dbReference>
<dbReference type="SFLD" id="SFLDG01135">
    <property type="entry name" value="C1.5.6:_HAD__Beta-PGM__Phospha"/>
    <property type="match status" value="1"/>
</dbReference>
<dbReference type="InterPro" id="IPR023198">
    <property type="entry name" value="PGP-like_dom2"/>
</dbReference>
<dbReference type="HOGENOM" id="CLU_045011_19_1_9"/>
<dbReference type="PANTHER" id="PTHR43434">
    <property type="entry name" value="PHOSPHOGLYCOLATE PHOSPHATASE"/>
    <property type="match status" value="1"/>
</dbReference>
<dbReference type="KEGG" id="tae:TepiRe1_1774"/>
<dbReference type="Gene3D" id="3.40.50.1000">
    <property type="entry name" value="HAD superfamily/HAD-like"/>
    <property type="match status" value="1"/>
</dbReference>
<dbReference type="PANTHER" id="PTHR43434:SF1">
    <property type="entry name" value="PHOSPHOGLYCOLATE PHOSPHATASE"/>
    <property type="match status" value="1"/>
</dbReference>
<dbReference type="SFLD" id="SFLDG01129">
    <property type="entry name" value="C1.5:_HAD__Beta-PGM__Phosphata"/>
    <property type="match status" value="1"/>
</dbReference>
<dbReference type="Gene3D" id="1.10.150.240">
    <property type="entry name" value="Putative phosphatase, domain 2"/>
    <property type="match status" value="1"/>
</dbReference>
<dbReference type="EC" id="3.1.3.18" evidence="1"/>
<accession>L0S3X5</accession>
<dbReference type="STRING" id="1209989.TepRe1_1648"/>
<proteinExistence type="predicted"/>
<keyword evidence="1" id="KW-0378">Hydrolase</keyword>
<protein>
    <submittedName>
        <fullName evidence="1">HAD-superfamily hydrolase, subfamily IA,variant 3</fullName>
        <ecNumber evidence="1">3.1.3.18</ecNumber>
    </submittedName>
</protein>
<dbReference type="KEGG" id="tep:TepRe1_1648"/>
<keyword evidence="2" id="KW-1185">Reference proteome</keyword>
<name>F4LWR2_TEPAE</name>
<dbReference type="AlphaFoldDB" id="F4LWR2"/>
<dbReference type="SFLD" id="SFLDS00003">
    <property type="entry name" value="Haloacid_Dehalogenase"/>
    <property type="match status" value="1"/>
</dbReference>